<gene>
    <name evidence="2" type="ORF">Anapl_18547</name>
</gene>
<proteinExistence type="predicted"/>
<sequence>MPRGPQNHGKNQCKCNVEHRKITVKSAHSTPKCLGDPKIVAKSTPKKPKIMAKSMPKLRVAPQKNLGDPKIVAKSTQKQRVAPQNASGTPKPWQKSMQMQRGAPQNHSKIST</sequence>
<accession>R0KVJ0</accession>
<evidence type="ECO:0000256" key="1">
    <source>
        <dbReference type="SAM" id="MobiDB-lite"/>
    </source>
</evidence>
<feature type="compositionally biased region" description="Polar residues" evidence="1">
    <location>
        <begin position="95"/>
        <end position="112"/>
    </location>
</feature>
<reference evidence="3" key="1">
    <citation type="journal article" date="2013" name="Nat. Genet.">
        <title>The duck genome and transcriptome provide insight into an avian influenza virus reservoir species.</title>
        <authorList>
            <person name="Huang Y."/>
            <person name="Li Y."/>
            <person name="Burt D.W."/>
            <person name="Chen H."/>
            <person name="Zhang Y."/>
            <person name="Qian W."/>
            <person name="Kim H."/>
            <person name="Gan S."/>
            <person name="Zhao Y."/>
            <person name="Li J."/>
            <person name="Yi K."/>
            <person name="Feng H."/>
            <person name="Zhu P."/>
            <person name="Li B."/>
            <person name="Liu Q."/>
            <person name="Fairley S."/>
            <person name="Magor K.E."/>
            <person name="Du Z."/>
            <person name="Hu X."/>
            <person name="Goodman L."/>
            <person name="Tafer H."/>
            <person name="Vignal A."/>
            <person name="Lee T."/>
            <person name="Kim K.W."/>
            <person name="Sheng Z."/>
            <person name="An Y."/>
            <person name="Searle S."/>
            <person name="Herrero J."/>
            <person name="Groenen M.A."/>
            <person name="Crooijmans R.P."/>
            <person name="Faraut T."/>
            <person name="Cai Q."/>
            <person name="Webster R.G."/>
            <person name="Aldridge J.R."/>
            <person name="Warren W.C."/>
            <person name="Bartschat S."/>
            <person name="Kehr S."/>
            <person name="Marz M."/>
            <person name="Stadler P.F."/>
            <person name="Smith J."/>
            <person name="Kraus R.H."/>
            <person name="Zhao Y."/>
            <person name="Ren L."/>
            <person name="Fei J."/>
            <person name="Morisson M."/>
            <person name="Kaiser P."/>
            <person name="Griffin D.K."/>
            <person name="Rao M."/>
            <person name="Pitel F."/>
            <person name="Wang J."/>
            <person name="Li N."/>
        </authorList>
    </citation>
    <scope>NUCLEOTIDE SEQUENCE [LARGE SCALE GENOMIC DNA]</scope>
</reference>
<evidence type="ECO:0000313" key="2">
    <source>
        <dbReference type="EMBL" id="EOA93169.1"/>
    </source>
</evidence>
<feature type="region of interest" description="Disordered" evidence="1">
    <location>
        <begin position="60"/>
        <end position="112"/>
    </location>
</feature>
<feature type="region of interest" description="Disordered" evidence="1">
    <location>
        <begin position="28"/>
        <end position="48"/>
    </location>
</feature>
<dbReference type="Proteomes" id="UP000296049">
    <property type="component" value="Unassembled WGS sequence"/>
</dbReference>
<dbReference type="AlphaFoldDB" id="R0KVJ0"/>
<keyword evidence="3" id="KW-1185">Reference proteome</keyword>
<organism evidence="2 3">
    <name type="scientific">Anas platyrhynchos</name>
    <name type="common">Mallard</name>
    <name type="synonym">Anas boschas</name>
    <dbReference type="NCBI Taxonomy" id="8839"/>
    <lineage>
        <taxon>Eukaryota</taxon>
        <taxon>Metazoa</taxon>
        <taxon>Chordata</taxon>
        <taxon>Craniata</taxon>
        <taxon>Vertebrata</taxon>
        <taxon>Euteleostomi</taxon>
        <taxon>Archelosauria</taxon>
        <taxon>Archosauria</taxon>
        <taxon>Dinosauria</taxon>
        <taxon>Saurischia</taxon>
        <taxon>Theropoda</taxon>
        <taxon>Coelurosauria</taxon>
        <taxon>Aves</taxon>
        <taxon>Neognathae</taxon>
        <taxon>Galloanserae</taxon>
        <taxon>Anseriformes</taxon>
        <taxon>Anatidae</taxon>
        <taxon>Anatinae</taxon>
        <taxon>Anas</taxon>
    </lineage>
</organism>
<feature type="compositionally biased region" description="Polar residues" evidence="1">
    <location>
        <begin position="74"/>
        <end position="88"/>
    </location>
</feature>
<evidence type="ECO:0000313" key="3">
    <source>
        <dbReference type="Proteomes" id="UP000296049"/>
    </source>
</evidence>
<dbReference type="EMBL" id="KB748116">
    <property type="protein sequence ID" value="EOA93169.1"/>
    <property type="molecule type" value="Genomic_DNA"/>
</dbReference>
<name>R0KVJ0_ANAPL</name>
<protein>
    <submittedName>
        <fullName evidence="2">Uncharacterized protein</fullName>
    </submittedName>
</protein>